<dbReference type="NCBIfam" id="TIGR01357">
    <property type="entry name" value="aroB"/>
    <property type="match status" value="1"/>
</dbReference>
<protein>
    <recommendedName>
        <fullName evidence="9 19">3-dehydroquinate synthase</fullName>
        <shortName evidence="19">DHQS</shortName>
        <ecNumber evidence="8 19">4.2.3.4</ecNumber>
    </recommendedName>
</protein>
<evidence type="ECO:0000256" key="5">
    <source>
        <dbReference type="ARBA" id="ARBA00004496"/>
    </source>
</evidence>
<dbReference type="EC" id="4.2.3.4" evidence="8 19"/>
<dbReference type="InterPro" id="IPR016037">
    <property type="entry name" value="DHQ_synth_AroB"/>
</dbReference>
<evidence type="ECO:0000256" key="15">
    <source>
        <dbReference type="ARBA" id="ARBA00023027"/>
    </source>
</evidence>
<dbReference type="SUPFAM" id="SSF56796">
    <property type="entry name" value="Dehydroquinate synthase-like"/>
    <property type="match status" value="1"/>
</dbReference>
<dbReference type="GO" id="GO:0005737">
    <property type="term" value="C:cytoplasm"/>
    <property type="evidence" value="ECO:0007669"/>
    <property type="project" value="UniProtKB-SubCell"/>
</dbReference>
<reference evidence="22" key="1">
    <citation type="journal article" date="2019" name="PLoS Negl. Trop. Dis.">
        <title>Revisiting the worldwide diversity of Leptospira species in the environment.</title>
        <authorList>
            <person name="Vincent A.T."/>
            <person name="Schiettekatte O."/>
            <person name="Bourhy P."/>
            <person name="Veyrier F.J."/>
            <person name="Picardeau M."/>
        </authorList>
    </citation>
    <scope>NUCLEOTIDE SEQUENCE [LARGE SCALE GENOMIC DNA]</scope>
    <source>
        <strain evidence="22">201702476</strain>
    </source>
</reference>
<evidence type="ECO:0000313" key="22">
    <source>
        <dbReference type="EMBL" id="TGL62109.1"/>
    </source>
</evidence>
<dbReference type="PANTHER" id="PTHR43622">
    <property type="entry name" value="3-DEHYDROQUINATE SYNTHASE"/>
    <property type="match status" value="1"/>
</dbReference>
<evidence type="ECO:0000256" key="11">
    <source>
        <dbReference type="ARBA" id="ARBA00022605"/>
    </source>
</evidence>
<comment type="cofactor">
    <cofactor evidence="2 19">
        <name>NAD(+)</name>
        <dbReference type="ChEBI" id="CHEBI:57540"/>
    </cofactor>
</comment>
<dbReference type="PIRSF" id="PIRSF001455">
    <property type="entry name" value="DHQ_synth"/>
    <property type="match status" value="1"/>
</dbReference>
<evidence type="ECO:0000256" key="2">
    <source>
        <dbReference type="ARBA" id="ARBA00001911"/>
    </source>
</evidence>
<dbReference type="EMBL" id="RQGD01000010">
    <property type="protein sequence ID" value="TGL62109.1"/>
    <property type="molecule type" value="Genomic_DNA"/>
</dbReference>
<dbReference type="InterPro" id="IPR030960">
    <property type="entry name" value="DHQS/DOIS_N"/>
</dbReference>
<dbReference type="InterPro" id="IPR050071">
    <property type="entry name" value="Dehydroquinate_synthase"/>
</dbReference>
<evidence type="ECO:0000256" key="4">
    <source>
        <dbReference type="ARBA" id="ARBA00003485"/>
    </source>
</evidence>
<keyword evidence="14 19" id="KW-0862">Zinc</keyword>
<dbReference type="Gene3D" id="1.20.1090.10">
    <property type="entry name" value="Dehydroquinate synthase-like - alpha domain"/>
    <property type="match status" value="1"/>
</dbReference>
<accession>A0A4R9K731</accession>
<feature type="binding site" evidence="19">
    <location>
        <position position="186"/>
    </location>
    <ligand>
        <name>Zn(2+)</name>
        <dbReference type="ChEBI" id="CHEBI:29105"/>
    </ligand>
</feature>
<dbReference type="GO" id="GO:0009423">
    <property type="term" value="P:chorismate biosynthetic process"/>
    <property type="evidence" value="ECO:0007669"/>
    <property type="project" value="UniProtKB-UniRule"/>
</dbReference>
<dbReference type="GO" id="GO:0008652">
    <property type="term" value="P:amino acid biosynthetic process"/>
    <property type="evidence" value="ECO:0007669"/>
    <property type="project" value="UniProtKB-KW"/>
</dbReference>
<evidence type="ECO:0000256" key="17">
    <source>
        <dbReference type="ARBA" id="ARBA00023239"/>
    </source>
</evidence>
<feature type="binding site" evidence="19">
    <location>
        <position position="249"/>
    </location>
    <ligand>
        <name>Zn(2+)</name>
        <dbReference type="ChEBI" id="CHEBI:29105"/>
    </ligand>
</feature>
<dbReference type="Proteomes" id="UP000297693">
    <property type="component" value="Unassembled WGS sequence"/>
</dbReference>
<evidence type="ECO:0000256" key="12">
    <source>
        <dbReference type="ARBA" id="ARBA00022723"/>
    </source>
</evidence>
<comment type="function">
    <text evidence="4 19">Catalyzes the conversion of 3-deoxy-D-arabino-heptulosonate 7-phosphate (DAHP) to dehydroquinate (DHQ).</text>
</comment>
<name>A0A4R9K731_9LEPT</name>
<comment type="similarity">
    <text evidence="7 19">Belongs to the sugar phosphate cyclases superfamily. Dehydroquinate synthase family.</text>
</comment>
<comment type="cofactor">
    <cofactor evidence="3">
        <name>Zn(2+)</name>
        <dbReference type="ChEBI" id="CHEBI:29105"/>
    </cofactor>
</comment>
<evidence type="ECO:0000256" key="13">
    <source>
        <dbReference type="ARBA" id="ARBA00022741"/>
    </source>
</evidence>
<dbReference type="InterPro" id="IPR030963">
    <property type="entry name" value="DHQ_synth_fam"/>
</dbReference>
<evidence type="ECO:0000313" key="23">
    <source>
        <dbReference type="Proteomes" id="UP000297693"/>
    </source>
</evidence>
<dbReference type="HAMAP" id="MF_00110">
    <property type="entry name" value="DHQ_synthase"/>
    <property type="match status" value="1"/>
</dbReference>
<proteinExistence type="inferred from homology"/>
<dbReference type="CDD" id="cd08195">
    <property type="entry name" value="DHQS"/>
    <property type="match status" value="1"/>
</dbReference>
<comment type="subcellular location">
    <subcellularLocation>
        <location evidence="5 19">Cytoplasm</location>
    </subcellularLocation>
</comment>
<evidence type="ECO:0000256" key="8">
    <source>
        <dbReference type="ARBA" id="ARBA00013031"/>
    </source>
</evidence>
<dbReference type="InterPro" id="IPR056179">
    <property type="entry name" value="DHQS_C"/>
</dbReference>
<keyword evidence="18 19" id="KW-0170">Cobalt</keyword>
<dbReference type="GO" id="GO:0046872">
    <property type="term" value="F:metal ion binding"/>
    <property type="evidence" value="ECO:0007669"/>
    <property type="project" value="UniProtKB-KW"/>
</dbReference>
<keyword evidence="15 19" id="KW-0520">NAD</keyword>
<dbReference type="FunFam" id="3.40.50.1970:FF:000007">
    <property type="entry name" value="Pentafunctional AROM polypeptide"/>
    <property type="match status" value="1"/>
</dbReference>
<comment type="caution">
    <text evidence="19">Lacks conserved residue(s) required for the propagation of feature annotation.</text>
</comment>
<gene>
    <name evidence="19" type="primary">aroB</name>
    <name evidence="22" type="ORF">EHQ58_02585</name>
</gene>
<feature type="domain" description="3-dehydroquinate synthase N-terminal" evidence="20">
    <location>
        <begin position="69"/>
        <end position="180"/>
    </location>
</feature>
<dbReference type="GO" id="GO:0009073">
    <property type="term" value="P:aromatic amino acid family biosynthetic process"/>
    <property type="evidence" value="ECO:0007669"/>
    <property type="project" value="UniProtKB-KW"/>
</dbReference>
<feature type="binding site" evidence="19">
    <location>
        <begin position="131"/>
        <end position="132"/>
    </location>
    <ligand>
        <name>NAD(+)</name>
        <dbReference type="ChEBI" id="CHEBI:57540"/>
    </ligand>
</feature>
<dbReference type="UniPathway" id="UPA00053">
    <property type="reaction ID" value="UER00085"/>
</dbReference>
<comment type="catalytic activity">
    <reaction evidence="1 19">
        <text>7-phospho-2-dehydro-3-deoxy-D-arabino-heptonate = 3-dehydroquinate + phosphate</text>
        <dbReference type="Rhea" id="RHEA:21968"/>
        <dbReference type="ChEBI" id="CHEBI:32364"/>
        <dbReference type="ChEBI" id="CHEBI:43474"/>
        <dbReference type="ChEBI" id="CHEBI:58394"/>
        <dbReference type="EC" id="4.2.3.4"/>
    </reaction>
</comment>
<evidence type="ECO:0000256" key="16">
    <source>
        <dbReference type="ARBA" id="ARBA00023141"/>
    </source>
</evidence>
<dbReference type="GO" id="GO:0000166">
    <property type="term" value="F:nucleotide binding"/>
    <property type="evidence" value="ECO:0007669"/>
    <property type="project" value="UniProtKB-KW"/>
</dbReference>
<sequence length="367" mass="41027">MKLQSRQVNGNGFSYPVELHEDLNGLKEKLASLKDVSKFFIITNRQIAGIYEKYLFAELKSLSIPFHIIYVKPGEKNKHIDRLKKVYHELVKEDADRKAVIVAFGGGVIGDFAGFVASTYQRGIRFVQVPTTLLACVDSSVGGKVAVNLDLGKNMVGAFFQPEFVYAPLFALSTLPRREWSCGLAEIVKHAFLEGGELLNRLESTSRKDFHSGAEVLRYCIDESVRFKSSVVEQDEREGGLRAILNLGHTTGHAIESVTKYAKYSHGEAVSMGLMTALLLSKSVLGFSETNIERAVKMMKALELPLKINEKINEIIEHMDHDKKKEGSTLKFVLLEDFGKPKFGVSVGRDKILEVLKFQKGWDLLGR</sequence>
<evidence type="ECO:0000256" key="14">
    <source>
        <dbReference type="ARBA" id="ARBA00022833"/>
    </source>
</evidence>
<keyword evidence="11 19" id="KW-0028">Amino-acid biosynthesis</keyword>
<dbReference type="Gene3D" id="3.40.50.1970">
    <property type="match status" value="1"/>
</dbReference>
<comment type="caution">
    <text evidence="22">The sequence shown here is derived from an EMBL/GenBank/DDBJ whole genome shotgun (WGS) entry which is preliminary data.</text>
</comment>
<feature type="binding site" evidence="19">
    <location>
        <position position="153"/>
    </location>
    <ligand>
        <name>NAD(+)</name>
        <dbReference type="ChEBI" id="CHEBI:57540"/>
    </ligand>
</feature>
<evidence type="ECO:0000256" key="19">
    <source>
        <dbReference type="HAMAP-Rule" id="MF_00110"/>
    </source>
</evidence>
<evidence type="ECO:0000256" key="18">
    <source>
        <dbReference type="ARBA" id="ARBA00023285"/>
    </source>
</evidence>
<dbReference type="Pfam" id="PF24621">
    <property type="entry name" value="DHQS_C"/>
    <property type="match status" value="1"/>
</dbReference>
<evidence type="ECO:0000256" key="10">
    <source>
        <dbReference type="ARBA" id="ARBA00022490"/>
    </source>
</evidence>
<evidence type="ECO:0000259" key="20">
    <source>
        <dbReference type="Pfam" id="PF01761"/>
    </source>
</evidence>
<evidence type="ECO:0000256" key="6">
    <source>
        <dbReference type="ARBA" id="ARBA00004661"/>
    </source>
</evidence>
<dbReference type="RefSeq" id="WP_135621783.1">
    <property type="nucleotide sequence ID" value="NZ_RQGD01000010.1"/>
</dbReference>
<comment type="pathway">
    <text evidence="6 19">Metabolic intermediate biosynthesis; chorismate biosynthesis; chorismate from D-erythrose 4-phosphate and phosphoenolpyruvate: step 2/7.</text>
</comment>
<keyword evidence="23" id="KW-1185">Reference proteome</keyword>
<evidence type="ECO:0000256" key="1">
    <source>
        <dbReference type="ARBA" id="ARBA00001393"/>
    </source>
</evidence>
<dbReference type="AlphaFoldDB" id="A0A4R9K731"/>
<dbReference type="PANTHER" id="PTHR43622:SF7">
    <property type="entry name" value="3-DEHYDROQUINATE SYNTHASE, CHLOROPLASTIC"/>
    <property type="match status" value="1"/>
</dbReference>
<keyword evidence="12 19" id="KW-0479">Metal-binding</keyword>
<keyword evidence="17 19" id="KW-0456">Lyase</keyword>
<evidence type="ECO:0000259" key="21">
    <source>
        <dbReference type="Pfam" id="PF24621"/>
    </source>
</evidence>
<dbReference type="Pfam" id="PF01761">
    <property type="entry name" value="DHQ_synthase"/>
    <property type="match status" value="1"/>
</dbReference>
<keyword evidence="16 19" id="KW-0057">Aromatic amino acid biosynthesis</keyword>
<feature type="binding site" evidence="19">
    <location>
        <position position="144"/>
    </location>
    <ligand>
        <name>NAD(+)</name>
        <dbReference type="ChEBI" id="CHEBI:57540"/>
    </ligand>
</feature>
<dbReference type="OrthoDB" id="9806583at2"/>
<evidence type="ECO:0000256" key="3">
    <source>
        <dbReference type="ARBA" id="ARBA00001947"/>
    </source>
</evidence>
<comment type="cofactor">
    <cofactor evidence="19">
        <name>Co(2+)</name>
        <dbReference type="ChEBI" id="CHEBI:48828"/>
    </cofactor>
    <cofactor evidence="19">
        <name>Zn(2+)</name>
        <dbReference type="ChEBI" id="CHEBI:29105"/>
    </cofactor>
    <text evidence="19">Binds 1 divalent metal cation per subunit. Can use either Co(2+) or Zn(2+).</text>
</comment>
<organism evidence="22 23">
    <name type="scientific">Leptospira ognonensis</name>
    <dbReference type="NCBI Taxonomy" id="2484945"/>
    <lineage>
        <taxon>Bacteria</taxon>
        <taxon>Pseudomonadati</taxon>
        <taxon>Spirochaetota</taxon>
        <taxon>Spirochaetia</taxon>
        <taxon>Leptospirales</taxon>
        <taxon>Leptospiraceae</taxon>
        <taxon>Leptospira</taxon>
    </lineage>
</organism>
<feature type="binding site" evidence="19">
    <location>
        <begin position="107"/>
        <end position="111"/>
    </location>
    <ligand>
        <name>NAD(+)</name>
        <dbReference type="ChEBI" id="CHEBI:57540"/>
    </ligand>
</feature>
<evidence type="ECO:0000256" key="7">
    <source>
        <dbReference type="ARBA" id="ARBA00005412"/>
    </source>
</evidence>
<keyword evidence="13 19" id="KW-0547">Nucleotide-binding</keyword>
<evidence type="ECO:0000256" key="9">
    <source>
        <dbReference type="ARBA" id="ARBA00017684"/>
    </source>
</evidence>
<feature type="binding site" evidence="19">
    <location>
        <position position="266"/>
    </location>
    <ligand>
        <name>Zn(2+)</name>
        <dbReference type="ChEBI" id="CHEBI:29105"/>
    </ligand>
</feature>
<dbReference type="GO" id="GO:0003856">
    <property type="term" value="F:3-dehydroquinate synthase activity"/>
    <property type="evidence" value="ECO:0007669"/>
    <property type="project" value="UniProtKB-UniRule"/>
</dbReference>
<keyword evidence="10 19" id="KW-0963">Cytoplasm</keyword>
<feature type="domain" description="3-dehydroquinate synthase C-terminal" evidence="21">
    <location>
        <begin position="183"/>
        <end position="325"/>
    </location>
</feature>